<protein>
    <submittedName>
        <fullName evidence="2">Uncharacterized protein</fullName>
    </submittedName>
</protein>
<feature type="compositionally biased region" description="Basic residues" evidence="1">
    <location>
        <begin position="20"/>
        <end position="29"/>
    </location>
</feature>
<dbReference type="EMBL" id="WNYA01000001">
    <property type="protein sequence ID" value="KAG8595034.1"/>
    <property type="molecule type" value="Genomic_DNA"/>
</dbReference>
<organism evidence="2 3">
    <name type="scientific">Engystomops pustulosus</name>
    <name type="common">Tungara frog</name>
    <name type="synonym">Physalaemus pustulosus</name>
    <dbReference type="NCBI Taxonomy" id="76066"/>
    <lineage>
        <taxon>Eukaryota</taxon>
        <taxon>Metazoa</taxon>
        <taxon>Chordata</taxon>
        <taxon>Craniata</taxon>
        <taxon>Vertebrata</taxon>
        <taxon>Euteleostomi</taxon>
        <taxon>Amphibia</taxon>
        <taxon>Batrachia</taxon>
        <taxon>Anura</taxon>
        <taxon>Neobatrachia</taxon>
        <taxon>Hyloidea</taxon>
        <taxon>Leptodactylidae</taxon>
        <taxon>Leiuperinae</taxon>
        <taxon>Engystomops</taxon>
    </lineage>
</organism>
<feature type="region of interest" description="Disordered" evidence="1">
    <location>
        <begin position="1"/>
        <end position="48"/>
    </location>
</feature>
<reference evidence="2" key="1">
    <citation type="thesis" date="2020" institute="ProQuest LLC" country="789 East Eisenhower Parkway, Ann Arbor, MI, USA">
        <title>Comparative Genomics and Chromosome Evolution.</title>
        <authorList>
            <person name="Mudd A.B."/>
        </authorList>
    </citation>
    <scope>NUCLEOTIDE SEQUENCE</scope>
    <source>
        <strain evidence="2">237g6f4</strain>
        <tissue evidence="2">Blood</tissue>
    </source>
</reference>
<accession>A0AAV7DDL6</accession>
<sequence length="91" mass="9580">MSPQVRSVRRTSQHVSPQVRSHRSQRRKPPGGEQVTGDGRTSLQGLGSSPSLMFLTLIPGRSLFIQDITAPSSPLGHAAIGGLGRGPEVGV</sequence>
<feature type="compositionally biased region" description="Polar residues" evidence="1">
    <location>
        <begin position="39"/>
        <end position="48"/>
    </location>
</feature>
<gene>
    <name evidence="2" type="ORF">GDO81_001400</name>
</gene>
<proteinExistence type="predicted"/>
<evidence type="ECO:0000313" key="3">
    <source>
        <dbReference type="Proteomes" id="UP000824782"/>
    </source>
</evidence>
<evidence type="ECO:0000256" key="1">
    <source>
        <dbReference type="SAM" id="MobiDB-lite"/>
    </source>
</evidence>
<evidence type="ECO:0000313" key="2">
    <source>
        <dbReference type="EMBL" id="KAG8595034.1"/>
    </source>
</evidence>
<keyword evidence="3" id="KW-1185">Reference proteome</keyword>
<comment type="caution">
    <text evidence="2">The sequence shown here is derived from an EMBL/GenBank/DDBJ whole genome shotgun (WGS) entry which is preliminary data.</text>
</comment>
<name>A0AAV7DDL6_ENGPU</name>
<dbReference type="Proteomes" id="UP000824782">
    <property type="component" value="Unassembled WGS sequence"/>
</dbReference>
<dbReference type="AlphaFoldDB" id="A0AAV7DDL6"/>